<keyword evidence="1" id="KW-0812">Transmembrane</keyword>
<protein>
    <recommendedName>
        <fullName evidence="2">Heparan-alpha-glucosaminide N-acetyltransferase catalytic domain-containing protein</fullName>
    </recommendedName>
</protein>
<organism evidence="3 4">
    <name type="scientific">Alteromonas confluentis</name>
    <dbReference type="NCBI Taxonomy" id="1656094"/>
    <lineage>
        <taxon>Bacteria</taxon>
        <taxon>Pseudomonadati</taxon>
        <taxon>Pseudomonadota</taxon>
        <taxon>Gammaproteobacteria</taxon>
        <taxon>Alteromonadales</taxon>
        <taxon>Alteromonadaceae</taxon>
        <taxon>Alteromonas/Salinimonas group</taxon>
        <taxon>Alteromonas</taxon>
    </lineage>
</organism>
<evidence type="ECO:0000259" key="2">
    <source>
        <dbReference type="Pfam" id="PF07786"/>
    </source>
</evidence>
<keyword evidence="1" id="KW-0472">Membrane</keyword>
<dbReference type="EMBL" id="MDHN01000037">
    <property type="protein sequence ID" value="OFC69788.1"/>
    <property type="molecule type" value="Genomic_DNA"/>
</dbReference>
<evidence type="ECO:0000313" key="4">
    <source>
        <dbReference type="Proteomes" id="UP000175691"/>
    </source>
</evidence>
<feature type="transmembrane region" description="Helical" evidence="1">
    <location>
        <begin position="267"/>
        <end position="291"/>
    </location>
</feature>
<dbReference type="PANTHER" id="PTHR31061">
    <property type="entry name" value="LD22376P"/>
    <property type="match status" value="1"/>
</dbReference>
<keyword evidence="1" id="KW-1133">Transmembrane helix</keyword>
<evidence type="ECO:0000313" key="3">
    <source>
        <dbReference type="EMBL" id="OFC69788.1"/>
    </source>
</evidence>
<feature type="transmembrane region" description="Helical" evidence="1">
    <location>
        <begin position="121"/>
        <end position="138"/>
    </location>
</feature>
<dbReference type="STRING" id="1656094.BFC18_17155"/>
<dbReference type="OrthoDB" id="9788724at2"/>
<name>A0A1E7Z8D0_9ALTE</name>
<feature type="transmembrane region" description="Helical" evidence="1">
    <location>
        <begin position="210"/>
        <end position="231"/>
    </location>
</feature>
<feature type="transmembrane region" description="Helical" evidence="1">
    <location>
        <begin position="243"/>
        <end position="261"/>
    </location>
</feature>
<feature type="transmembrane region" description="Helical" evidence="1">
    <location>
        <begin position="303"/>
        <end position="327"/>
    </location>
</feature>
<dbReference type="Pfam" id="PF07786">
    <property type="entry name" value="HGSNAT_cat"/>
    <property type="match status" value="1"/>
</dbReference>
<dbReference type="RefSeq" id="WP_070126586.1">
    <property type="nucleotide sequence ID" value="NZ_MDHN01000037.1"/>
</dbReference>
<feature type="transmembrane region" description="Helical" evidence="1">
    <location>
        <begin position="12"/>
        <end position="32"/>
    </location>
</feature>
<dbReference type="InterPro" id="IPR012429">
    <property type="entry name" value="HGSNAT_cat"/>
</dbReference>
<feature type="transmembrane region" description="Helical" evidence="1">
    <location>
        <begin position="143"/>
        <end position="163"/>
    </location>
</feature>
<sequence length="380" mass="42871">MNRLKSLDVFRGIAIVMMVLVNNPGSWATIYWPLKHAQWHGLTPTDVVFPLFIFAMGASLALSMGRQLGSERTAIIAGILRRSAILFACGMFLALFFYNPYSSDFNWFADRFMNVRVMGVLQRLALVYLLTALLVLYVPARQYIVWCFGLLLLYWAMMTFVPYRGNDGEVYQGLWQFGNSFAAWLDASVLGEHHVYYGDATPFAFDPEGLLSTLPAVASCLFGVIGGNWLLNSQVNGTGRKSFWLPAVATLVLGLVAVLWIPVNKALWSPTFVLITAGLSMLLLALLEVILSRSGKQVWAKPFVVAGCNSLFFFMLSGIVARLLFMIPVNGKPLKSYLFEQYFLSHFSPYNASLVFAIGFLFVMFIPTWWLYKKRWFIRV</sequence>
<proteinExistence type="predicted"/>
<feature type="transmembrane region" description="Helical" evidence="1">
    <location>
        <begin position="47"/>
        <end position="64"/>
    </location>
</feature>
<feature type="transmembrane region" description="Helical" evidence="1">
    <location>
        <begin position="84"/>
        <end position="101"/>
    </location>
</feature>
<reference evidence="3 4" key="1">
    <citation type="submission" date="2016-08" db="EMBL/GenBank/DDBJ databases">
        <authorList>
            <person name="Seilhamer J.J."/>
        </authorList>
    </citation>
    <scope>NUCLEOTIDE SEQUENCE [LARGE SCALE GENOMIC DNA]</scope>
    <source>
        <strain evidence="3 4">KCTC 42603</strain>
    </source>
</reference>
<dbReference type="AlphaFoldDB" id="A0A1E7Z8D0"/>
<keyword evidence="4" id="KW-1185">Reference proteome</keyword>
<gene>
    <name evidence="3" type="ORF">BFC18_17155</name>
</gene>
<comment type="caution">
    <text evidence="3">The sequence shown here is derived from an EMBL/GenBank/DDBJ whole genome shotgun (WGS) entry which is preliminary data.</text>
</comment>
<dbReference type="Proteomes" id="UP000175691">
    <property type="component" value="Unassembled WGS sequence"/>
</dbReference>
<evidence type="ECO:0000256" key="1">
    <source>
        <dbReference type="SAM" id="Phobius"/>
    </source>
</evidence>
<feature type="domain" description="Heparan-alpha-glucosaminide N-acetyltransferase catalytic" evidence="2">
    <location>
        <begin position="3"/>
        <end position="160"/>
    </location>
</feature>
<feature type="transmembrane region" description="Helical" evidence="1">
    <location>
        <begin position="347"/>
        <end position="372"/>
    </location>
</feature>
<dbReference type="PANTHER" id="PTHR31061:SF24">
    <property type="entry name" value="LD22376P"/>
    <property type="match status" value="1"/>
</dbReference>
<accession>A0A1E7Z8D0</accession>